<protein>
    <submittedName>
        <fullName evidence="6">Uncharacterized protein isoform X2</fullName>
    </submittedName>
</protein>
<accession>A0ABM5CKW5</accession>
<keyword evidence="5" id="KW-1185">Reference proteome</keyword>
<dbReference type="PANTHER" id="PTHR23158">
    <property type="entry name" value="MELANOMA INHIBITORY ACTIVITY-RELATED"/>
    <property type="match status" value="1"/>
</dbReference>
<name>A0ABM5CKW5_VICPA</name>
<keyword evidence="4" id="KW-0472">Membrane</keyword>
<dbReference type="PANTHER" id="PTHR23158:SF54">
    <property type="entry name" value="TRANSPORT AND GOLGI ORGANIZATION PROTEIN 1 HOMOLOG"/>
    <property type="match status" value="1"/>
</dbReference>
<reference evidence="6" key="1">
    <citation type="submission" date="2025-08" db="UniProtKB">
        <authorList>
            <consortium name="RefSeq"/>
        </authorList>
    </citation>
    <scope>IDENTIFICATION</scope>
</reference>
<dbReference type="Proteomes" id="UP001652581">
    <property type="component" value="Chromosome 32"/>
</dbReference>
<keyword evidence="4" id="KW-0812">Transmembrane</keyword>
<gene>
    <name evidence="6" type="primary">LOC107035079</name>
</gene>
<evidence type="ECO:0000256" key="3">
    <source>
        <dbReference type="SAM" id="MobiDB-lite"/>
    </source>
</evidence>
<evidence type="ECO:0000256" key="4">
    <source>
        <dbReference type="SAM" id="Phobius"/>
    </source>
</evidence>
<evidence type="ECO:0000313" key="6">
    <source>
        <dbReference type="RefSeq" id="XP_072809294.1"/>
    </source>
</evidence>
<dbReference type="RefSeq" id="XP_072809294.1">
    <property type="nucleotide sequence ID" value="XM_072953193.1"/>
</dbReference>
<feature type="transmembrane region" description="Helical" evidence="4">
    <location>
        <begin position="114"/>
        <end position="135"/>
    </location>
</feature>
<sequence>MEWWEDWPEMSKCTVRCQTAGPLAGPRPWPVQQHCVCVLPWLAQGPRNLTMKWTEESESLEETTSSLSIPWDHADGPVQQHRIIFSPTVGDPVDEYVVHTLLVLFNPGPDVYGILWKVIVVTAFWGVFGFLVFIWRTVLAVKPPMYQVTLKQITEKIKTVEKENRELEENLSAWEQKANDTKKCMEETIRQKMLSEEALKFKEYMPTMERVNESLKGFIQSARAKLQAALEQTAPRPRSAGTLKTRSEGSMQRAMMTEECNLEEGKKKMQDHRAASGALKGEDSNFQRKVKKVRFLDEIGGQRTMDTEEKVDVNRCELVGKQQLLAAEEKAKLAEEEIRQYKMRLEECHGQMREAEITWRHQVALAEKKAQDSSLRAQELERENSEMRRESSELKREVAHLKQRLDAVCRWRQAEKYMRQEPTPGGPHRLYPPLRASGLGGAPMRNGTSFPAQEAEETQVTVDVGGPCPFAGPARVASPMSRPVPPFRGCWPPPPGPAPWPVGPWPQPPMSPLV</sequence>
<feature type="region of interest" description="Disordered" evidence="3">
    <location>
        <begin position="370"/>
        <end position="394"/>
    </location>
</feature>
<feature type="region of interest" description="Disordered" evidence="3">
    <location>
        <begin position="230"/>
        <end position="253"/>
    </location>
</feature>
<keyword evidence="1 2" id="KW-0175">Coiled coil</keyword>
<feature type="region of interest" description="Disordered" evidence="3">
    <location>
        <begin position="492"/>
        <end position="514"/>
    </location>
</feature>
<dbReference type="GeneID" id="107035079"/>
<dbReference type="InterPro" id="IPR051500">
    <property type="entry name" value="cTAGE_MIA/OTOR"/>
</dbReference>
<keyword evidence="4" id="KW-1133">Transmembrane helix</keyword>
<proteinExistence type="predicted"/>
<organism evidence="5 6">
    <name type="scientific">Vicugna pacos</name>
    <name type="common">Alpaca</name>
    <name type="synonym">Lama pacos</name>
    <dbReference type="NCBI Taxonomy" id="30538"/>
    <lineage>
        <taxon>Eukaryota</taxon>
        <taxon>Metazoa</taxon>
        <taxon>Chordata</taxon>
        <taxon>Craniata</taxon>
        <taxon>Vertebrata</taxon>
        <taxon>Euteleostomi</taxon>
        <taxon>Mammalia</taxon>
        <taxon>Eutheria</taxon>
        <taxon>Laurasiatheria</taxon>
        <taxon>Artiodactyla</taxon>
        <taxon>Tylopoda</taxon>
        <taxon>Camelidae</taxon>
        <taxon>Vicugna</taxon>
    </lineage>
</organism>
<feature type="compositionally biased region" description="Basic and acidic residues" evidence="3">
    <location>
        <begin position="378"/>
        <end position="394"/>
    </location>
</feature>
<evidence type="ECO:0000256" key="1">
    <source>
        <dbReference type="ARBA" id="ARBA00023054"/>
    </source>
</evidence>
<evidence type="ECO:0000256" key="2">
    <source>
        <dbReference type="SAM" id="Coils"/>
    </source>
</evidence>
<evidence type="ECO:0000313" key="5">
    <source>
        <dbReference type="Proteomes" id="UP001652581"/>
    </source>
</evidence>
<feature type="coiled-coil region" evidence="2">
    <location>
        <begin position="150"/>
        <end position="184"/>
    </location>
</feature>